<dbReference type="GO" id="GO:0006886">
    <property type="term" value="P:intracellular protein transport"/>
    <property type="evidence" value="ECO:0007669"/>
    <property type="project" value="InterPro"/>
</dbReference>
<evidence type="ECO:0000256" key="4">
    <source>
        <dbReference type="ARBA" id="ARBA00022824"/>
    </source>
</evidence>
<feature type="domain" description="Zinc finger Sec23/Sec24-type" evidence="13">
    <location>
        <begin position="62"/>
        <end position="102"/>
    </location>
</feature>
<dbReference type="GO" id="GO:0008270">
    <property type="term" value="F:zinc ion binding"/>
    <property type="evidence" value="ECO:0007669"/>
    <property type="project" value="InterPro"/>
</dbReference>
<dbReference type="InterPro" id="IPR036180">
    <property type="entry name" value="Gelsolin-like_dom_sf"/>
</dbReference>
<dbReference type="InterPro" id="IPR037364">
    <property type="entry name" value="Sec23"/>
</dbReference>
<dbReference type="PANTHER" id="PTHR11141:SF0">
    <property type="entry name" value="PROTEIN TRANSPORT PROTEIN SEC23"/>
    <property type="match status" value="1"/>
</dbReference>
<dbReference type="PANTHER" id="PTHR11141">
    <property type="entry name" value="PROTEIN TRANSPORT PROTEIN SEC23"/>
    <property type="match status" value="1"/>
</dbReference>
<dbReference type="GO" id="GO:0005096">
    <property type="term" value="F:GTPase activator activity"/>
    <property type="evidence" value="ECO:0007669"/>
    <property type="project" value="TreeGrafter"/>
</dbReference>
<keyword evidence="17" id="KW-1185">Reference proteome</keyword>
<evidence type="ECO:0000256" key="1">
    <source>
        <dbReference type="ARBA" id="ARBA00009210"/>
    </source>
</evidence>
<keyword evidence="9 10" id="KW-0968">Cytoplasmic vesicle</keyword>
<dbReference type="Gene3D" id="1.20.120.730">
    <property type="entry name" value="Sec23/Sec24 helical domain"/>
    <property type="match status" value="1"/>
</dbReference>
<reference evidence="18" key="1">
    <citation type="submission" date="2024-02" db="UniProtKB">
        <authorList>
            <consortium name="WormBaseParasite"/>
        </authorList>
    </citation>
    <scope>IDENTIFICATION</scope>
</reference>
<dbReference type="Gene3D" id="2.60.40.1670">
    <property type="entry name" value="beta-sandwich domain of Sec23/24"/>
    <property type="match status" value="1"/>
</dbReference>
<evidence type="ECO:0000256" key="11">
    <source>
        <dbReference type="SAM" id="MobiDB-lite"/>
    </source>
</evidence>
<dbReference type="GO" id="GO:0090110">
    <property type="term" value="P:COPII-coated vesicle cargo loading"/>
    <property type="evidence" value="ECO:0007669"/>
    <property type="project" value="TreeGrafter"/>
</dbReference>
<accession>A0AAF3J7E0</accession>
<feature type="domain" description="Sec23/Sec24 trunk" evidence="14">
    <location>
        <begin position="131"/>
        <end position="454"/>
    </location>
</feature>
<evidence type="ECO:0000259" key="14">
    <source>
        <dbReference type="Pfam" id="PF04811"/>
    </source>
</evidence>
<sequence length="828" mass="90888">MSTWEEYLANQQAIDGLQFTWNLWPHSRADAQRLVIPLASFFTPLKERPAEHPQQPPLEYDPVLCSKQQCKAVLNCFCMVDYRAKTWVCALCANRNSFPAHYAAISEQNMPPELYPQFSTIEYTLKKATTMPPIFMFVIDTCLTQEELKALKESIQTAMALLPADALVGLITYGRMVQLHELNVKGITRSFVFKGTKEVTAKQIRDILAMQIGGRPSGPAQAMQGAPGAPMGGVPGGPGPAPGMPGGLPGAGRPGMPAGPQGGPNMPGGPGPNPAAAPGGPPGAPAHNTYNKFLQPISECDESINDLIDGVVVDRWPVPQGHRPLRATGAALSVAVTLLETCFPNTGARIMTFIGGACTHGPGMVVGEELKNPIRSWHTIKEDNANLMKKATKFYDTLSARLVKNGHVVDLYSCALDQTGLAEMKNLYNSTGGHVVMGDSFNSSLFKQTYQRVFDKDGYGQLKMGFNATMEVKVGSGLKIEGLLGCCSSGNVKNANVSDQEMGIGGTCQWKFGALSPRTTVAILYEITAQHGAAVAQGSRGVVQFVTQYQHADGRKRIRVTTTCRSWADMQSQHANIAYGFDQEAAAVIIGRLASWRAINENDTPEALRWLDRTLIRLCQKFGEYHKDDPASFRLSEKFSMFPQFMFHLRRSQFLQVFNNSPDETAYYRHILFSENVLESTTMIQPVLFSYSFNGPPEPVLLDSSSILPDRILLMDDYFHVLIYHGQTIAAWKKAKYDEDPQYASFKQLLEAPVADATSILQERFPMPRYIVTEYEGSQARFLLSKVNPSTTHNNPYATDGGAAVLTDDVSLQVFMEHLKKLASSSST</sequence>
<dbReference type="FunFam" id="1.20.120.730:FF:000005">
    <property type="entry name" value="Protein transport protein SEC23"/>
    <property type="match status" value="1"/>
</dbReference>
<dbReference type="CDD" id="cd11287">
    <property type="entry name" value="Sec23_C"/>
    <property type="match status" value="1"/>
</dbReference>
<dbReference type="Gene3D" id="3.40.50.410">
    <property type="entry name" value="von Willebrand factor, type A domain"/>
    <property type="match status" value="1"/>
</dbReference>
<dbReference type="InterPro" id="IPR029006">
    <property type="entry name" value="ADF-H/Gelsolin-like_dom_sf"/>
</dbReference>
<dbReference type="SUPFAM" id="SSF82919">
    <property type="entry name" value="Zn-finger domain of Sec23/24"/>
    <property type="match status" value="1"/>
</dbReference>
<dbReference type="InterPro" id="IPR006896">
    <property type="entry name" value="Sec23/24_trunk_dom"/>
</dbReference>
<feature type="region of interest" description="Disordered" evidence="11">
    <location>
        <begin position="216"/>
        <end position="285"/>
    </location>
</feature>
<evidence type="ECO:0000259" key="12">
    <source>
        <dbReference type="Pfam" id="PF00626"/>
    </source>
</evidence>
<dbReference type="Gene3D" id="2.30.30.380">
    <property type="entry name" value="Zn-finger domain of Sec23/24"/>
    <property type="match status" value="1"/>
</dbReference>
<dbReference type="SUPFAM" id="SSF81995">
    <property type="entry name" value="beta-sandwich domain of Sec23/24"/>
    <property type="match status" value="1"/>
</dbReference>
<evidence type="ECO:0000256" key="2">
    <source>
        <dbReference type="ARBA" id="ARBA00022448"/>
    </source>
</evidence>
<feature type="domain" description="Gelsolin-like" evidence="12">
    <location>
        <begin position="697"/>
        <end position="783"/>
    </location>
</feature>
<dbReference type="Pfam" id="PF08033">
    <property type="entry name" value="Sec23_BS"/>
    <property type="match status" value="1"/>
</dbReference>
<evidence type="ECO:0000259" key="15">
    <source>
        <dbReference type="Pfam" id="PF04815"/>
    </source>
</evidence>
<dbReference type="WBParaSite" id="MBELARI_LOCUS20841">
    <property type="protein sequence ID" value="MBELARI_LOCUS20841"/>
    <property type="gene ID" value="MBELARI_LOCUS20841"/>
</dbReference>
<dbReference type="Proteomes" id="UP000887575">
    <property type="component" value="Unassembled WGS sequence"/>
</dbReference>
<feature type="domain" description="Sec23/Sec24 helical" evidence="15">
    <location>
        <begin position="582"/>
        <end position="680"/>
    </location>
</feature>
<evidence type="ECO:0000256" key="6">
    <source>
        <dbReference type="ARBA" id="ARBA00022892"/>
    </source>
</evidence>
<keyword evidence="5 10" id="KW-0862">Zinc</keyword>
<evidence type="ECO:0000256" key="9">
    <source>
        <dbReference type="ARBA" id="ARBA00023329"/>
    </source>
</evidence>
<dbReference type="InterPro" id="IPR036174">
    <property type="entry name" value="Znf_Sec23_Sec24_sf"/>
</dbReference>
<protein>
    <recommendedName>
        <fullName evidence="10">Protein transport protein SEC23</fullName>
    </recommendedName>
</protein>
<keyword evidence="10" id="KW-0963">Cytoplasm</keyword>
<dbReference type="InterPro" id="IPR007123">
    <property type="entry name" value="Gelsolin-like_dom"/>
</dbReference>
<proteinExistence type="inferred from homology"/>
<comment type="function">
    <text evidence="10">Component of the coat protein complex II (COPII) which promotes the formation of transport vesicles from the endoplasmic reticulum (ER). The coat has two main functions, the physical deformation of the endoplasmic reticulum membrane into vesicles and the selection of cargo molecules.</text>
</comment>
<dbReference type="GO" id="GO:0070971">
    <property type="term" value="C:endoplasmic reticulum exit site"/>
    <property type="evidence" value="ECO:0007669"/>
    <property type="project" value="TreeGrafter"/>
</dbReference>
<keyword evidence="7 10" id="KW-0653">Protein transport</keyword>
<keyword evidence="8 10" id="KW-0472">Membrane</keyword>
<dbReference type="FunFam" id="3.40.20.10:FF:000003">
    <property type="entry name" value="Protein transport protein SEC23"/>
    <property type="match status" value="1"/>
</dbReference>
<keyword evidence="2 10" id="KW-0813">Transport</keyword>
<organism evidence="17 18">
    <name type="scientific">Mesorhabditis belari</name>
    <dbReference type="NCBI Taxonomy" id="2138241"/>
    <lineage>
        <taxon>Eukaryota</taxon>
        <taxon>Metazoa</taxon>
        <taxon>Ecdysozoa</taxon>
        <taxon>Nematoda</taxon>
        <taxon>Chromadorea</taxon>
        <taxon>Rhabditida</taxon>
        <taxon>Rhabditina</taxon>
        <taxon>Rhabditomorpha</taxon>
        <taxon>Rhabditoidea</taxon>
        <taxon>Rhabditidae</taxon>
        <taxon>Mesorhabditinae</taxon>
        <taxon>Mesorhabditis</taxon>
    </lineage>
</organism>
<evidence type="ECO:0000259" key="13">
    <source>
        <dbReference type="Pfam" id="PF04810"/>
    </source>
</evidence>
<feature type="domain" description="Sec23/Sec24 beta-sandwich" evidence="16">
    <location>
        <begin position="465"/>
        <end position="568"/>
    </location>
</feature>
<dbReference type="SUPFAM" id="SSF53300">
    <property type="entry name" value="vWA-like"/>
    <property type="match status" value="2"/>
</dbReference>
<dbReference type="InterPro" id="IPR006895">
    <property type="entry name" value="Znf_Sec23_Sec24"/>
</dbReference>
<keyword evidence="4 10" id="KW-0256">Endoplasmic reticulum</keyword>
<evidence type="ECO:0000313" key="18">
    <source>
        <dbReference type="WBParaSite" id="MBELARI_LOCUS20841"/>
    </source>
</evidence>
<evidence type="ECO:0000256" key="10">
    <source>
        <dbReference type="RuleBase" id="RU365030"/>
    </source>
</evidence>
<dbReference type="InterPro" id="IPR036465">
    <property type="entry name" value="vWFA_dom_sf"/>
</dbReference>
<keyword evidence="3 10" id="KW-0479">Metal-binding</keyword>
<keyword evidence="6 10" id="KW-0931">ER-Golgi transport</keyword>
<evidence type="ECO:0000313" key="17">
    <source>
        <dbReference type="Proteomes" id="UP000887575"/>
    </source>
</evidence>
<dbReference type="InterPro" id="IPR006900">
    <property type="entry name" value="Sec23/24_helical_dom"/>
</dbReference>
<dbReference type="Pfam" id="PF04815">
    <property type="entry name" value="Sec23_helical"/>
    <property type="match status" value="1"/>
</dbReference>
<evidence type="ECO:0000259" key="16">
    <source>
        <dbReference type="Pfam" id="PF08033"/>
    </source>
</evidence>
<dbReference type="FunFam" id="2.30.30.380:FF:000001">
    <property type="entry name" value="Protein transport protein SEC23"/>
    <property type="match status" value="1"/>
</dbReference>
<evidence type="ECO:0000256" key="5">
    <source>
        <dbReference type="ARBA" id="ARBA00022833"/>
    </source>
</evidence>
<dbReference type="Pfam" id="PF04810">
    <property type="entry name" value="zf-Sec23_Sec24"/>
    <property type="match status" value="1"/>
</dbReference>
<dbReference type="GO" id="GO:0005789">
    <property type="term" value="C:endoplasmic reticulum membrane"/>
    <property type="evidence" value="ECO:0007669"/>
    <property type="project" value="UniProtKB-SubCell"/>
</dbReference>
<evidence type="ECO:0000256" key="7">
    <source>
        <dbReference type="ARBA" id="ARBA00022927"/>
    </source>
</evidence>
<dbReference type="Gene3D" id="3.40.20.10">
    <property type="entry name" value="Severin"/>
    <property type="match status" value="1"/>
</dbReference>
<comment type="similarity">
    <text evidence="1 10">Belongs to the SEC23/SEC24 family. SEC23 subfamily.</text>
</comment>
<dbReference type="SUPFAM" id="SSF81811">
    <property type="entry name" value="Helical domain of Sec23/24"/>
    <property type="match status" value="1"/>
</dbReference>
<dbReference type="InterPro" id="IPR012990">
    <property type="entry name" value="Beta-sandwich_Sec23_24"/>
</dbReference>
<feature type="compositionally biased region" description="Pro residues" evidence="11">
    <location>
        <begin position="267"/>
        <end position="284"/>
    </location>
</feature>
<dbReference type="InterPro" id="IPR036175">
    <property type="entry name" value="Sec23/24_helical_dom_sf"/>
</dbReference>
<dbReference type="GO" id="GO:0030127">
    <property type="term" value="C:COPII vesicle coat"/>
    <property type="evidence" value="ECO:0007669"/>
    <property type="project" value="InterPro"/>
</dbReference>
<comment type="subcellular location">
    <subcellularLocation>
        <location evidence="10">Cytoplasmic vesicle</location>
        <location evidence="10">COPII-coated vesicle membrane</location>
        <topology evidence="10">Peripheral membrane protein</topology>
        <orientation evidence="10">Cytoplasmic side</orientation>
    </subcellularLocation>
    <subcellularLocation>
        <location evidence="10">Endoplasmic reticulum membrane</location>
        <topology evidence="10">Peripheral membrane protein</topology>
        <orientation evidence="10">Cytoplasmic side</orientation>
    </subcellularLocation>
</comment>
<feature type="compositionally biased region" description="Gly residues" evidence="11">
    <location>
        <begin position="244"/>
        <end position="253"/>
    </location>
</feature>
<evidence type="ECO:0000256" key="3">
    <source>
        <dbReference type="ARBA" id="ARBA00022723"/>
    </source>
</evidence>
<dbReference type="Pfam" id="PF00626">
    <property type="entry name" value="Gelsolin"/>
    <property type="match status" value="1"/>
</dbReference>
<evidence type="ECO:0000256" key="8">
    <source>
        <dbReference type="ARBA" id="ARBA00023136"/>
    </source>
</evidence>
<dbReference type="InterPro" id="IPR037550">
    <property type="entry name" value="Sec23_C"/>
</dbReference>
<feature type="compositionally biased region" description="Low complexity" evidence="11">
    <location>
        <begin position="218"/>
        <end position="229"/>
    </location>
</feature>
<dbReference type="SUPFAM" id="SSF82754">
    <property type="entry name" value="C-terminal, gelsolin-like domain of Sec23/24"/>
    <property type="match status" value="1"/>
</dbReference>
<dbReference type="AlphaFoldDB" id="A0AAF3J7E0"/>
<dbReference type="Pfam" id="PF04811">
    <property type="entry name" value="Sec23_trunk"/>
    <property type="match status" value="1"/>
</dbReference>
<name>A0AAF3J7E0_9BILA</name>